<dbReference type="PANTHER" id="PTHR46317:SF1">
    <property type="entry name" value="HYDROLASE, TATD FAMILY"/>
    <property type="match status" value="1"/>
</dbReference>
<keyword evidence="7" id="KW-1185">Reference proteome</keyword>
<dbReference type="EMBL" id="JAIZAY010000003">
    <property type="protein sequence ID" value="KAJ8045402.1"/>
    <property type="molecule type" value="Genomic_DNA"/>
</dbReference>
<evidence type="ECO:0000256" key="3">
    <source>
        <dbReference type="ARBA" id="ARBA00022801"/>
    </source>
</evidence>
<dbReference type="Gene3D" id="3.20.20.140">
    <property type="entry name" value="Metal-dependent hydrolases"/>
    <property type="match status" value="1"/>
</dbReference>
<organism evidence="6 7">
    <name type="scientific">Holothuria leucospilota</name>
    <name type="common">Black long sea cucumber</name>
    <name type="synonym">Mertensiothuria leucospilota</name>
    <dbReference type="NCBI Taxonomy" id="206669"/>
    <lineage>
        <taxon>Eukaryota</taxon>
        <taxon>Metazoa</taxon>
        <taxon>Echinodermata</taxon>
        <taxon>Eleutherozoa</taxon>
        <taxon>Echinozoa</taxon>
        <taxon>Holothuroidea</taxon>
        <taxon>Aspidochirotacea</taxon>
        <taxon>Aspidochirotida</taxon>
        <taxon>Holothuriidae</taxon>
        <taxon>Holothuria</taxon>
    </lineage>
</organism>
<accession>A0A9Q1HDG4</accession>
<evidence type="ECO:0000313" key="7">
    <source>
        <dbReference type="Proteomes" id="UP001152320"/>
    </source>
</evidence>
<comment type="caution">
    <text evidence="6">The sequence shown here is derived from an EMBL/GenBank/DDBJ whole genome shotgun (WGS) entry which is preliminary data.</text>
</comment>
<reference evidence="6" key="1">
    <citation type="submission" date="2021-10" db="EMBL/GenBank/DDBJ databases">
        <title>Tropical sea cucumber genome reveals ecological adaptation and Cuvierian tubules defense mechanism.</title>
        <authorList>
            <person name="Chen T."/>
        </authorList>
    </citation>
    <scope>NUCLEOTIDE SEQUENCE</scope>
    <source>
        <strain evidence="6">Nanhai2018</strain>
        <tissue evidence="6">Muscle</tissue>
    </source>
</reference>
<protein>
    <submittedName>
        <fullName evidence="6">Deoxyribonuclease Tat-D</fullName>
    </submittedName>
</protein>
<dbReference type="InterPro" id="IPR001130">
    <property type="entry name" value="TatD-like"/>
</dbReference>
<keyword evidence="3" id="KW-0378">Hydrolase</keyword>
<feature type="binding site" evidence="5">
    <location>
        <position position="8"/>
    </location>
    <ligand>
        <name>a divalent metal cation</name>
        <dbReference type="ChEBI" id="CHEBI:60240"/>
        <label>1</label>
    </ligand>
</feature>
<gene>
    <name evidence="6" type="ORF">HOLleu_08409</name>
</gene>
<feature type="binding site" evidence="5">
    <location>
        <position position="10"/>
    </location>
    <ligand>
        <name>a divalent metal cation</name>
        <dbReference type="ChEBI" id="CHEBI:60240"/>
        <label>1</label>
    </ligand>
</feature>
<dbReference type="Proteomes" id="UP001152320">
    <property type="component" value="Chromosome 3"/>
</dbReference>
<dbReference type="PANTHER" id="PTHR46317">
    <property type="entry name" value="HYDROLASE OF PHP SUPERFAMILY-RELATED PROTEIN"/>
    <property type="match status" value="1"/>
</dbReference>
<comment type="function">
    <text evidence="4">Exhibits 3'-exonuclease activities and apurinic/apyrimidinic (AP) endonuclease (in vitro). Show preferential AP endonuclease activity on double-stranded DNA substrates and 3'- exonuclease activity on single-stranded DNA.</text>
</comment>
<evidence type="ECO:0000256" key="4">
    <source>
        <dbReference type="ARBA" id="ARBA00093287"/>
    </source>
</evidence>
<evidence type="ECO:0000313" key="6">
    <source>
        <dbReference type="EMBL" id="KAJ8045402.1"/>
    </source>
</evidence>
<dbReference type="GO" id="GO:0016788">
    <property type="term" value="F:hydrolase activity, acting on ester bonds"/>
    <property type="evidence" value="ECO:0007669"/>
    <property type="project" value="InterPro"/>
</dbReference>
<feature type="binding site" evidence="5">
    <location>
        <position position="143"/>
    </location>
    <ligand>
        <name>a divalent metal cation</name>
        <dbReference type="ChEBI" id="CHEBI:60240"/>
        <label>2</label>
    </ligand>
</feature>
<feature type="binding site" evidence="5">
    <location>
        <position position="103"/>
    </location>
    <ligand>
        <name>a divalent metal cation</name>
        <dbReference type="ChEBI" id="CHEBI:60240"/>
        <label>1</label>
    </ligand>
</feature>
<evidence type="ECO:0000256" key="5">
    <source>
        <dbReference type="PIRSR" id="PIRSR005902-1"/>
    </source>
</evidence>
<feature type="binding site" evidence="5">
    <location>
        <position position="166"/>
    </location>
    <ligand>
        <name>a divalent metal cation</name>
        <dbReference type="ChEBI" id="CHEBI:60240"/>
        <label>2</label>
    </ligand>
</feature>
<sequence length="270" mass="30104">MDGYIDCHCHLASPEFSKDIGSVITKAKEAGVRCALVVPDLKKELPEVCQLAESYPDFIAPALGIHPVQGIPPDDLRSVSAEDFEGVTEFIMKYKEQIVAVGEIGLDFTPRFIKSEMDKQTQRDVFRKQIQIAKSLDLPVNVHSRSAGRPVIELLKSEGAEKVLLHAFDGRPSIAMQGVQAGYYFSIPPSIVRSEQKQKLVRQIPLDRLCLETDSPALAAEKQTRNEPCNVRVSCDYIASIKKVSSEEVRRATTENALSLFPKLSRFFDR</sequence>
<dbReference type="InterPro" id="IPR032466">
    <property type="entry name" value="Metal_Hydrolase"/>
</dbReference>
<feature type="binding site" evidence="5">
    <location>
        <position position="214"/>
    </location>
    <ligand>
        <name>a divalent metal cation</name>
        <dbReference type="ChEBI" id="CHEBI:60240"/>
        <label>1</label>
    </ligand>
</feature>
<dbReference type="CDD" id="cd01310">
    <property type="entry name" value="TatD_DNAse"/>
    <property type="match status" value="1"/>
</dbReference>
<dbReference type="SUPFAM" id="SSF51556">
    <property type="entry name" value="Metallo-dependent hydrolases"/>
    <property type="match status" value="1"/>
</dbReference>
<dbReference type="PIRSF" id="PIRSF005902">
    <property type="entry name" value="DNase_TatD"/>
    <property type="match status" value="1"/>
</dbReference>
<comment type="similarity">
    <text evidence="1">Belongs to the metallo-dependent hydrolases superfamily. TatD-type hydrolase family.</text>
</comment>
<dbReference type="Pfam" id="PF01026">
    <property type="entry name" value="TatD_DNase"/>
    <property type="match status" value="1"/>
</dbReference>
<evidence type="ECO:0000256" key="2">
    <source>
        <dbReference type="ARBA" id="ARBA00022723"/>
    </source>
</evidence>
<dbReference type="OrthoDB" id="413993at2759"/>
<proteinExistence type="inferred from homology"/>
<keyword evidence="2 5" id="KW-0479">Metal-binding</keyword>
<evidence type="ECO:0000256" key="1">
    <source>
        <dbReference type="ARBA" id="ARBA00009275"/>
    </source>
</evidence>
<dbReference type="AlphaFoldDB" id="A0A9Q1HDG4"/>
<dbReference type="GO" id="GO:0046872">
    <property type="term" value="F:metal ion binding"/>
    <property type="evidence" value="ECO:0007669"/>
    <property type="project" value="UniProtKB-KW"/>
</dbReference>
<name>A0A9Q1HDG4_HOLLE</name>